<protein>
    <submittedName>
        <fullName evidence="1">Uncharacterized protein</fullName>
    </submittedName>
</protein>
<comment type="caution">
    <text evidence="1">The sequence shown here is derived from an EMBL/GenBank/DDBJ whole genome shotgun (WGS) entry which is preliminary data.</text>
</comment>
<name>A0A0F9AKD2_9ZZZZ</name>
<dbReference type="EMBL" id="LAZR01042312">
    <property type="protein sequence ID" value="KKL09825.1"/>
    <property type="molecule type" value="Genomic_DNA"/>
</dbReference>
<accession>A0A0F9AKD2</accession>
<organism evidence="1">
    <name type="scientific">marine sediment metagenome</name>
    <dbReference type="NCBI Taxonomy" id="412755"/>
    <lineage>
        <taxon>unclassified sequences</taxon>
        <taxon>metagenomes</taxon>
        <taxon>ecological metagenomes</taxon>
    </lineage>
</organism>
<dbReference type="AlphaFoldDB" id="A0A0F9AKD2"/>
<evidence type="ECO:0000313" key="1">
    <source>
        <dbReference type="EMBL" id="KKL09825.1"/>
    </source>
</evidence>
<feature type="non-terminal residue" evidence="1">
    <location>
        <position position="1"/>
    </location>
</feature>
<sequence length="268" mass="28823">KTEQVVLRAENVDRAIKGLTAQMYVLKTLVGTTTTGAWKDTYWTEAAAVLTGGTGSGIEGIPRLAGFPELAPEWTKNSAVQVKYGGKGTISEEDAVSDFIDAQRRTMVKVAEAIVSSVDGRIYTDLSAAATQTAAAADNWDSTVIANRDPLLDVLLGIETLKTANVAVTGIPTLLLNPHDEVYWITNPKVLAQNNLDKTVSVKVTNSVAADEALIYVNGASTWKTVKGLSTNVEVTAGIKIVIKAWEYGQLQVHFPLKLYKITDTQKT</sequence>
<proteinExistence type="predicted"/>
<gene>
    <name evidence="1" type="ORF">LCGC14_2561950</name>
</gene>
<reference evidence="1" key="1">
    <citation type="journal article" date="2015" name="Nature">
        <title>Complex archaea that bridge the gap between prokaryotes and eukaryotes.</title>
        <authorList>
            <person name="Spang A."/>
            <person name="Saw J.H."/>
            <person name="Jorgensen S.L."/>
            <person name="Zaremba-Niedzwiedzka K."/>
            <person name="Martijn J."/>
            <person name="Lind A.E."/>
            <person name="van Eijk R."/>
            <person name="Schleper C."/>
            <person name="Guy L."/>
            <person name="Ettema T.J."/>
        </authorList>
    </citation>
    <scope>NUCLEOTIDE SEQUENCE</scope>
</reference>